<dbReference type="Pfam" id="PF02826">
    <property type="entry name" value="2-Hacid_dh_C"/>
    <property type="match status" value="1"/>
</dbReference>
<accession>A0A372FVR2</accession>
<dbReference type="GO" id="GO:0051287">
    <property type="term" value="F:NAD binding"/>
    <property type="evidence" value="ECO:0007669"/>
    <property type="project" value="InterPro"/>
</dbReference>
<dbReference type="SUPFAM" id="SSF52283">
    <property type="entry name" value="Formate/glycerate dehydrogenase catalytic domain-like"/>
    <property type="match status" value="1"/>
</dbReference>
<dbReference type="AlphaFoldDB" id="A0A372FVR2"/>
<dbReference type="InterPro" id="IPR006139">
    <property type="entry name" value="D-isomer_2_OHA_DH_cat_dom"/>
</dbReference>
<sequence>MVSAMTPRILLTEPIATAGLDLLRAAGEVHVAHATDLATLADSLATADALLVRSSSVTADMLAAAPRLKVVGRHGAGLDGIDLEAAARLGIPVVSTPGANAESVAGFVILAALTLSRQLPRAVAALAQGEFPTGRSLPSAVVAAELTGAMLAGRTLGLIGCGAIGRGVAARARGLGMTVLAHDVAAVEPPPGVRLVEMDRLLSESDVVSLHVPQTPATSGLIGAAALARMRPDALLVNTARAGVVDAAAVLAALDAGRLRGYAVDVFAPEPPALTDPLLHHPRALATPHMAAMTHDALDAMAIAVARGVLAYLLPEGTR</sequence>
<evidence type="ECO:0000256" key="1">
    <source>
        <dbReference type="ARBA" id="ARBA00005854"/>
    </source>
</evidence>
<dbReference type="InterPro" id="IPR006140">
    <property type="entry name" value="D-isomer_DH_NAD-bd"/>
</dbReference>
<dbReference type="InterPro" id="IPR029753">
    <property type="entry name" value="D-isomer_DH_CS"/>
</dbReference>
<comment type="caution">
    <text evidence="5">The sequence shown here is derived from an EMBL/GenBank/DDBJ whole genome shotgun (WGS) entry which is preliminary data.</text>
</comment>
<proteinExistence type="inferred from homology"/>
<dbReference type="SMART" id="SM00997">
    <property type="entry name" value="AdoHcyase_NAD"/>
    <property type="match status" value="1"/>
</dbReference>
<keyword evidence="2 3" id="KW-0560">Oxidoreductase</keyword>
<name>A0A372FVR2_9ACTN</name>
<dbReference type="Gene3D" id="3.40.50.720">
    <property type="entry name" value="NAD(P)-binding Rossmann-like Domain"/>
    <property type="match status" value="2"/>
</dbReference>
<dbReference type="PANTHER" id="PTHR42938:SF9">
    <property type="entry name" value="FORMATE DEHYDROGENASE 1"/>
    <property type="match status" value="1"/>
</dbReference>
<evidence type="ECO:0000256" key="3">
    <source>
        <dbReference type="RuleBase" id="RU003719"/>
    </source>
</evidence>
<evidence type="ECO:0000256" key="2">
    <source>
        <dbReference type="ARBA" id="ARBA00023002"/>
    </source>
</evidence>
<organism evidence="5 6">
    <name type="scientific">Micromonospora craniellae</name>
    <dbReference type="NCBI Taxonomy" id="2294034"/>
    <lineage>
        <taxon>Bacteria</taxon>
        <taxon>Bacillati</taxon>
        <taxon>Actinomycetota</taxon>
        <taxon>Actinomycetes</taxon>
        <taxon>Micromonosporales</taxon>
        <taxon>Micromonosporaceae</taxon>
        <taxon>Micromonospora</taxon>
    </lineage>
</organism>
<dbReference type="SUPFAM" id="SSF51735">
    <property type="entry name" value="NAD(P)-binding Rossmann-fold domains"/>
    <property type="match status" value="1"/>
</dbReference>
<evidence type="ECO:0000313" key="6">
    <source>
        <dbReference type="Proteomes" id="UP000262621"/>
    </source>
</evidence>
<evidence type="ECO:0000313" key="5">
    <source>
        <dbReference type="EMBL" id="RFS44569.1"/>
    </source>
</evidence>
<comment type="similarity">
    <text evidence="1 3">Belongs to the D-isomer specific 2-hydroxyacid dehydrogenase family.</text>
</comment>
<dbReference type="InterPro" id="IPR015878">
    <property type="entry name" value="Ado_hCys_hydrolase_NAD-bd"/>
</dbReference>
<evidence type="ECO:0000259" key="4">
    <source>
        <dbReference type="SMART" id="SM00997"/>
    </source>
</evidence>
<dbReference type="GO" id="GO:0016616">
    <property type="term" value="F:oxidoreductase activity, acting on the CH-OH group of donors, NAD or NADP as acceptor"/>
    <property type="evidence" value="ECO:0007669"/>
    <property type="project" value="InterPro"/>
</dbReference>
<keyword evidence="6" id="KW-1185">Reference proteome</keyword>
<feature type="domain" description="S-adenosyl-L-homocysteine hydrolase NAD binding" evidence="4">
    <location>
        <begin position="129"/>
        <end position="271"/>
    </location>
</feature>
<dbReference type="Pfam" id="PF00389">
    <property type="entry name" value="2-Hacid_dh"/>
    <property type="match status" value="1"/>
</dbReference>
<dbReference type="EMBL" id="QVFU01000027">
    <property type="protein sequence ID" value="RFS44569.1"/>
    <property type="molecule type" value="Genomic_DNA"/>
</dbReference>
<dbReference type="Proteomes" id="UP000262621">
    <property type="component" value="Unassembled WGS sequence"/>
</dbReference>
<dbReference type="PANTHER" id="PTHR42938">
    <property type="entry name" value="FORMATE DEHYDROGENASE 1"/>
    <property type="match status" value="1"/>
</dbReference>
<reference evidence="5 6" key="1">
    <citation type="submission" date="2018-08" db="EMBL/GenBank/DDBJ databases">
        <title>Verrucosispora craniellae sp. nov., isolated from a marine sponge in the South China Sea.</title>
        <authorList>
            <person name="Li L."/>
            <person name="Lin H.W."/>
        </authorList>
    </citation>
    <scope>NUCLEOTIDE SEQUENCE [LARGE SCALE GENOMIC DNA]</scope>
    <source>
        <strain evidence="5 6">LHW63014</strain>
    </source>
</reference>
<dbReference type="InterPro" id="IPR036291">
    <property type="entry name" value="NAD(P)-bd_dom_sf"/>
</dbReference>
<dbReference type="PROSITE" id="PS00670">
    <property type="entry name" value="D_2_HYDROXYACID_DH_2"/>
    <property type="match status" value="1"/>
</dbReference>
<gene>
    <name evidence="5" type="ORF">D0Q02_21210</name>
</gene>
<protein>
    <submittedName>
        <fullName evidence="5">Phosphoglycerate dehydrogenase</fullName>
    </submittedName>
</protein>